<evidence type="ECO:0000256" key="3">
    <source>
        <dbReference type="ARBA" id="ARBA00022824"/>
    </source>
</evidence>
<dbReference type="Pfam" id="PF04099">
    <property type="entry name" value="Sybindin"/>
    <property type="match status" value="1"/>
</dbReference>
<comment type="similarity">
    <text evidence="6">Belongs to the TRAPP small subunits family. TRAPPC4 subfamily.</text>
</comment>
<dbReference type="GO" id="GO:0006888">
    <property type="term" value="P:endoplasmic reticulum to Golgi vesicle-mediated transport"/>
    <property type="evidence" value="ECO:0007669"/>
    <property type="project" value="UniProtKB-UniRule"/>
</dbReference>
<evidence type="ECO:0000256" key="6">
    <source>
        <dbReference type="ARBA" id="ARBA00038179"/>
    </source>
</evidence>
<dbReference type="GO" id="GO:0005783">
    <property type="term" value="C:endoplasmic reticulum"/>
    <property type="evidence" value="ECO:0007669"/>
    <property type="project" value="UniProtKB-SubCell"/>
</dbReference>
<dbReference type="EMBL" id="HBIM01016222">
    <property type="protein sequence ID" value="CAE0415634.1"/>
    <property type="molecule type" value="Transcribed_RNA"/>
</dbReference>
<dbReference type="GO" id="GO:0030008">
    <property type="term" value="C:TRAPP complex"/>
    <property type="evidence" value="ECO:0007669"/>
    <property type="project" value="UniProtKB-UniRule"/>
</dbReference>
<dbReference type="SMART" id="SM01399">
    <property type="entry name" value="Sybindin"/>
    <property type="match status" value="1"/>
</dbReference>
<evidence type="ECO:0000313" key="8">
    <source>
        <dbReference type="EMBL" id="CAE0415634.1"/>
    </source>
</evidence>
<comment type="subunit">
    <text evidence="7">Part of the multisubunit transport protein particle (TRAPP) complex.</text>
</comment>
<dbReference type="AlphaFoldDB" id="A0A7S3LAI4"/>
<accession>A0A7S3LAI4</accession>
<dbReference type="InterPro" id="IPR011012">
    <property type="entry name" value="Longin-like_dom_sf"/>
</dbReference>
<evidence type="ECO:0000256" key="5">
    <source>
        <dbReference type="ARBA" id="ARBA00023034"/>
    </source>
</evidence>
<sequence>MGFLHLFIVNKSGGLILHRPLSSKAPKLGTNEWLRIGSTFHSLHAIATEACPVRLPGGKNEIGADDGIEQLVAGGMELRCFQTRTGIKFVVTAEPGTPDMDVVLKEIYVLYSIPCKDPFCDLEQPIQSNLFLTAVDALVERVEKNPGTIGRR</sequence>
<evidence type="ECO:0000256" key="4">
    <source>
        <dbReference type="ARBA" id="ARBA00022892"/>
    </source>
</evidence>
<evidence type="ECO:0000256" key="7">
    <source>
        <dbReference type="RuleBase" id="RU366065"/>
    </source>
</evidence>
<gene>
    <name evidence="8" type="ORF">ACOF00016_LOCUS12715</name>
</gene>
<proteinExistence type="inferred from homology"/>
<keyword evidence="5 7" id="KW-0333">Golgi apparatus</keyword>
<evidence type="ECO:0000256" key="2">
    <source>
        <dbReference type="ARBA" id="ARBA00022448"/>
    </source>
</evidence>
<dbReference type="InterPro" id="IPR007233">
    <property type="entry name" value="TRAPPC"/>
</dbReference>
<dbReference type="SUPFAM" id="SSF64356">
    <property type="entry name" value="SNARE-like"/>
    <property type="match status" value="1"/>
</dbReference>
<dbReference type="GO" id="GO:0005794">
    <property type="term" value="C:Golgi apparatus"/>
    <property type="evidence" value="ECO:0007669"/>
    <property type="project" value="UniProtKB-SubCell"/>
</dbReference>
<protein>
    <recommendedName>
        <fullName evidence="7">Trafficking protein particle complex subunit</fullName>
    </recommendedName>
</protein>
<reference evidence="8" key="1">
    <citation type="submission" date="2021-01" db="EMBL/GenBank/DDBJ databases">
        <authorList>
            <person name="Corre E."/>
            <person name="Pelletier E."/>
            <person name="Niang G."/>
            <person name="Scheremetjew M."/>
            <person name="Finn R."/>
            <person name="Kale V."/>
            <person name="Holt S."/>
            <person name="Cochrane G."/>
            <person name="Meng A."/>
            <person name="Brown T."/>
            <person name="Cohen L."/>
        </authorList>
    </citation>
    <scope>NUCLEOTIDE SEQUENCE</scope>
    <source>
        <strain evidence="8">CCMP127</strain>
    </source>
</reference>
<keyword evidence="3 7" id="KW-0256">Endoplasmic reticulum</keyword>
<comment type="subcellular location">
    <subcellularLocation>
        <location evidence="7">Endoplasmic reticulum</location>
    </subcellularLocation>
    <subcellularLocation>
        <location evidence="7">Golgi apparatus</location>
        <location evidence="7">cis-Golgi network</location>
    </subcellularLocation>
    <subcellularLocation>
        <location evidence="1">Golgi apparatus</location>
    </subcellularLocation>
</comment>
<evidence type="ECO:0000256" key="1">
    <source>
        <dbReference type="ARBA" id="ARBA00004555"/>
    </source>
</evidence>
<dbReference type="CDD" id="cd14856">
    <property type="entry name" value="TRAPPC4_synbindin"/>
    <property type="match status" value="1"/>
</dbReference>
<dbReference type="Gene3D" id="3.30.450.70">
    <property type="match status" value="1"/>
</dbReference>
<organism evidence="8">
    <name type="scientific">Amphora coffeiformis</name>
    <dbReference type="NCBI Taxonomy" id="265554"/>
    <lineage>
        <taxon>Eukaryota</taxon>
        <taxon>Sar</taxon>
        <taxon>Stramenopiles</taxon>
        <taxon>Ochrophyta</taxon>
        <taxon>Bacillariophyta</taxon>
        <taxon>Bacillariophyceae</taxon>
        <taxon>Bacillariophycidae</taxon>
        <taxon>Thalassiophysales</taxon>
        <taxon>Catenulaceae</taxon>
        <taxon>Amphora</taxon>
    </lineage>
</organism>
<name>A0A7S3LAI4_9STRA</name>
<dbReference type="PANTHER" id="PTHR23249">
    <property type="entry name" value="TRAFFICKING PROTEIN PARTICLE COMPLEX SUBUNIT"/>
    <property type="match status" value="1"/>
</dbReference>
<keyword evidence="4 7" id="KW-0931">ER-Golgi transport</keyword>
<keyword evidence="2 7" id="KW-0813">Transport</keyword>
<dbReference type="PANTHER" id="PTHR23249:SF15">
    <property type="entry name" value="TRAFFICKING PROTEIN PARTICLE COMPLEX SUBUNIT 4"/>
    <property type="match status" value="1"/>
</dbReference>